<keyword evidence="2" id="KW-0479">Metal-binding</keyword>
<dbReference type="RefSeq" id="WP_145369851.1">
    <property type="nucleotide sequence ID" value="NZ_CP036275.1"/>
</dbReference>
<dbReference type="PANTHER" id="PTHR42693">
    <property type="entry name" value="ARYLSULFATASE FAMILY MEMBER"/>
    <property type="match status" value="1"/>
</dbReference>
<dbReference type="Gene3D" id="3.30.1120.10">
    <property type="match status" value="1"/>
</dbReference>
<dbReference type="Gene3D" id="3.40.720.10">
    <property type="entry name" value="Alkaline Phosphatase, subunit A"/>
    <property type="match status" value="1"/>
</dbReference>
<evidence type="ECO:0000313" key="7">
    <source>
        <dbReference type="EMBL" id="QDU38585.1"/>
    </source>
</evidence>
<dbReference type="FunFam" id="3.30.1120.10:FF:000008">
    <property type="entry name" value="Arylsulfatase"/>
    <property type="match status" value="1"/>
</dbReference>
<dbReference type="GO" id="GO:0046872">
    <property type="term" value="F:metal ion binding"/>
    <property type="evidence" value="ECO:0007669"/>
    <property type="project" value="UniProtKB-KW"/>
</dbReference>
<sequence precursor="true">MKHALKTAFLVMFTLVPAITGMAASNQPDIVVILSDDMGFSDIGCYGGEIETPHLNRLAEGGVRFTQFYNTGRCCPTRASLLTGLYPHQAGVGWMMTDRGHDGYRGDLNRRSATIAEVLRPAGYATYAVGKWHVTPHIQPEGPKHNWPLQRGFDRYYGTITGAGSFFDPGTLTRGNTMVSPITDPEYQPETYYYTHAISDHAVRFIDDHAKQQADKPLFMYVAYTAAHWPMHALEEDIAKYKGRYDDGYEPVRRRRLERVRQMGLVSLDWEMTPQVGDWSNVEHREWEARCMEVYAAMIDSMDQGIGRIVDALERNGRLDNTLVLFMQDNGGCQEGIGRRGDWERPVEPSLPVIADDAIRLDVIPKQNRRGIPTLQGPHIMPGPEDTYIAYGINWANVSNTPFREYKHFVHEGGISTPLIAHWPKQINRAGELVHEPGHLVDVMATCVDIAGAEYPERLNNEEIQPMEGLSLAPAFRGDEVDRDAIYWEHEGNRAIREGKWKLVAKENRPWELYDMQADRTETNDLSDEHPEVVQRLAAKWEKWAERANVLPVGTWRGKGKHAKFNRKQRRFELSLGADLNRTEAPYVENRPLAIVAHLEEIGTKGVIVAQGGSSAGYSLYVKEGQLHFATRHNGELSVVSCPAPSGDSVVTVELDRKGKVTIRHGKKVIGEGTVPGALNTMPLDGLQVGLDATGAVGRYPGPFAFDGKIRRVVIEVGKGNEHE</sequence>
<gene>
    <name evidence="7" type="primary">atsA_39</name>
    <name evidence="7" type="ORF">Mal4_29140</name>
</gene>
<dbReference type="CDD" id="cd16025">
    <property type="entry name" value="PAS_like"/>
    <property type="match status" value="1"/>
</dbReference>
<reference evidence="7 8" key="1">
    <citation type="submission" date="2019-02" db="EMBL/GenBank/DDBJ databases">
        <title>Deep-cultivation of Planctomycetes and their phenomic and genomic characterization uncovers novel biology.</title>
        <authorList>
            <person name="Wiegand S."/>
            <person name="Jogler M."/>
            <person name="Boedeker C."/>
            <person name="Pinto D."/>
            <person name="Vollmers J."/>
            <person name="Rivas-Marin E."/>
            <person name="Kohn T."/>
            <person name="Peeters S.H."/>
            <person name="Heuer A."/>
            <person name="Rast P."/>
            <person name="Oberbeckmann S."/>
            <person name="Bunk B."/>
            <person name="Jeske O."/>
            <person name="Meyerdierks A."/>
            <person name="Storesund J.E."/>
            <person name="Kallscheuer N."/>
            <person name="Luecker S."/>
            <person name="Lage O.M."/>
            <person name="Pohl T."/>
            <person name="Merkel B.J."/>
            <person name="Hornburger P."/>
            <person name="Mueller R.-W."/>
            <person name="Bruemmer F."/>
            <person name="Labrenz M."/>
            <person name="Spormann A.M."/>
            <person name="Op den Camp H."/>
            <person name="Overmann J."/>
            <person name="Amann R."/>
            <person name="Jetten M.S.M."/>
            <person name="Mascher T."/>
            <person name="Medema M.H."/>
            <person name="Devos D.P."/>
            <person name="Kaster A.-K."/>
            <person name="Ovreas L."/>
            <person name="Rohde M."/>
            <person name="Galperin M.Y."/>
            <person name="Jogler C."/>
        </authorList>
    </citation>
    <scope>NUCLEOTIDE SEQUENCE [LARGE SCALE GENOMIC DNA]</scope>
    <source>
        <strain evidence="7 8">Mal4</strain>
    </source>
</reference>
<dbReference type="InterPro" id="IPR000917">
    <property type="entry name" value="Sulfatase_N"/>
</dbReference>
<organism evidence="7 8">
    <name type="scientific">Maioricimonas rarisocia</name>
    <dbReference type="NCBI Taxonomy" id="2528026"/>
    <lineage>
        <taxon>Bacteria</taxon>
        <taxon>Pseudomonadati</taxon>
        <taxon>Planctomycetota</taxon>
        <taxon>Planctomycetia</taxon>
        <taxon>Planctomycetales</taxon>
        <taxon>Planctomycetaceae</taxon>
        <taxon>Maioricimonas</taxon>
    </lineage>
</organism>
<keyword evidence="3 7" id="KW-0378">Hydrolase</keyword>
<dbReference type="InterPro" id="IPR050738">
    <property type="entry name" value="Sulfatase"/>
</dbReference>
<evidence type="ECO:0000256" key="3">
    <source>
        <dbReference type="ARBA" id="ARBA00022801"/>
    </source>
</evidence>
<accession>A0A517Z7Z6</accession>
<dbReference type="PROSITE" id="PS00149">
    <property type="entry name" value="SULFATASE_2"/>
    <property type="match status" value="1"/>
</dbReference>
<feature type="domain" description="Sulfatase N-terminal" evidence="6">
    <location>
        <begin position="28"/>
        <end position="452"/>
    </location>
</feature>
<name>A0A517Z7Z6_9PLAN</name>
<feature type="signal peptide" evidence="5">
    <location>
        <begin position="1"/>
        <end position="23"/>
    </location>
</feature>
<keyword evidence="5" id="KW-0732">Signal</keyword>
<dbReference type="KEGG" id="mri:Mal4_29140"/>
<dbReference type="Pfam" id="PF00884">
    <property type="entry name" value="Sulfatase"/>
    <property type="match status" value="1"/>
</dbReference>
<evidence type="ECO:0000256" key="4">
    <source>
        <dbReference type="ARBA" id="ARBA00022837"/>
    </source>
</evidence>
<dbReference type="GO" id="GO:0004065">
    <property type="term" value="F:arylsulfatase activity"/>
    <property type="evidence" value="ECO:0007669"/>
    <property type="project" value="UniProtKB-EC"/>
</dbReference>
<dbReference type="PANTHER" id="PTHR42693:SF53">
    <property type="entry name" value="ENDO-4-O-SULFATASE"/>
    <property type="match status" value="1"/>
</dbReference>
<dbReference type="SUPFAM" id="SSF53649">
    <property type="entry name" value="Alkaline phosphatase-like"/>
    <property type="match status" value="1"/>
</dbReference>
<proteinExistence type="inferred from homology"/>
<protein>
    <submittedName>
        <fullName evidence="7">Arylsulfatase</fullName>
        <ecNumber evidence="7">3.1.6.1</ecNumber>
    </submittedName>
</protein>
<evidence type="ECO:0000256" key="1">
    <source>
        <dbReference type="ARBA" id="ARBA00008779"/>
    </source>
</evidence>
<feature type="chain" id="PRO_5021888147" evidence="5">
    <location>
        <begin position="24"/>
        <end position="724"/>
    </location>
</feature>
<evidence type="ECO:0000259" key="6">
    <source>
        <dbReference type="Pfam" id="PF00884"/>
    </source>
</evidence>
<dbReference type="AlphaFoldDB" id="A0A517Z7Z6"/>
<keyword evidence="4" id="KW-0106">Calcium</keyword>
<keyword evidence="8" id="KW-1185">Reference proteome</keyword>
<dbReference type="EMBL" id="CP036275">
    <property type="protein sequence ID" value="QDU38585.1"/>
    <property type="molecule type" value="Genomic_DNA"/>
</dbReference>
<evidence type="ECO:0000313" key="8">
    <source>
        <dbReference type="Proteomes" id="UP000320496"/>
    </source>
</evidence>
<dbReference type="Proteomes" id="UP000320496">
    <property type="component" value="Chromosome"/>
</dbReference>
<dbReference type="OrthoDB" id="9783154at2"/>
<dbReference type="InterPro" id="IPR024607">
    <property type="entry name" value="Sulfatase_CS"/>
</dbReference>
<dbReference type="EC" id="3.1.6.1" evidence="7"/>
<comment type="similarity">
    <text evidence="1">Belongs to the sulfatase family.</text>
</comment>
<dbReference type="InterPro" id="IPR017850">
    <property type="entry name" value="Alkaline_phosphatase_core_sf"/>
</dbReference>
<evidence type="ECO:0000256" key="5">
    <source>
        <dbReference type="SAM" id="SignalP"/>
    </source>
</evidence>
<evidence type="ECO:0000256" key="2">
    <source>
        <dbReference type="ARBA" id="ARBA00022723"/>
    </source>
</evidence>